<dbReference type="FunFam" id="3.40.50.2000:FF:000072">
    <property type="entry name" value="Glycosyl transferase"/>
    <property type="match status" value="1"/>
</dbReference>
<evidence type="ECO:0000313" key="2">
    <source>
        <dbReference type="EMBL" id="NMN98933.1"/>
    </source>
</evidence>
<evidence type="ECO:0000259" key="1">
    <source>
        <dbReference type="Pfam" id="PF06722"/>
    </source>
</evidence>
<dbReference type="GO" id="GO:0008194">
    <property type="term" value="F:UDP-glycosyltransferase activity"/>
    <property type="evidence" value="ECO:0007669"/>
    <property type="project" value="InterPro"/>
</dbReference>
<accession>A0A848KIN0</accession>
<dbReference type="InterPro" id="IPR010610">
    <property type="entry name" value="EryCIII-like_C"/>
</dbReference>
<evidence type="ECO:0000313" key="3">
    <source>
        <dbReference type="Proteomes" id="UP000535543"/>
    </source>
</evidence>
<protein>
    <submittedName>
        <fullName evidence="2">Glycosyltransferase</fullName>
    </submittedName>
</protein>
<proteinExistence type="predicted"/>
<dbReference type="RefSeq" id="WP_169593716.1">
    <property type="nucleotide sequence ID" value="NZ_VCQU01000013.1"/>
</dbReference>
<dbReference type="GO" id="GO:0009247">
    <property type="term" value="P:glycolipid biosynthetic process"/>
    <property type="evidence" value="ECO:0007669"/>
    <property type="project" value="UniProtKB-ARBA"/>
</dbReference>
<keyword evidence="2" id="KW-0808">Transferase</keyword>
<dbReference type="PANTHER" id="PTHR48050:SF13">
    <property type="entry name" value="STEROL 3-BETA-GLUCOSYLTRANSFERASE UGT80A2"/>
    <property type="match status" value="1"/>
</dbReference>
<dbReference type="SUPFAM" id="SSF53756">
    <property type="entry name" value="UDP-Glycosyltransferase/glycogen phosphorylase"/>
    <property type="match status" value="1"/>
</dbReference>
<dbReference type="Pfam" id="PF06722">
    <property type="entry name" value="EryCIII-like_C"/>
    <property type="match status" value="1"/>
</dbReference>
<dbReference type="PANTHER" id="PTHR48050">
    <property type="entry name" value="STEROL 3-BETA-GLUCOSYLTRANSFERASE"/>
    <property type="match status" value="1"/>
</dbReference>
<reference evidence="2 3" key="2">
    <citation type="submission" date="2020-06" db="EMBL/GenBank/DDBJ databases">
        <title>Antribacter stalactiti gen. nov., sp. nov., a new member of the family Nacardiaceae isolated from a cave.</title>
        <authorList>
            <person name="Kim I.S."/>
        </authorList>
    </citation>
    <scope>NUCLEOTIDE SEQUENCE [LARGE SCALE GENOMIC DNA]</scope>
    <source>
        <strain evidence="2 3">YC2-7</strain>
    </source>
</reference>
<comment type="caution">
    <text evidence="2">The sequence shown here is derived from an EMBL/GenBank/DDBJ whole genome shotgun (WGS) entry which is preliminary data.</text>
</comment>
<dbReference type="InterPro" id="IPR050426">
    <property type="entry name" value="Glycosyltransferase_28"/>
</dbReference>
<dbReference type="GO" id="GO:0017000">
    <property type="term" value="P:antibiotic biosynthetic process"/>
    <property type="evidence" value="ECO:0007669"/>
    <property type="project" value="UniProtKB-ARBA"/>
</dbReference>
<gene>
    <name evidence="2" type="ORF">FGL95_28250</name>
</gene>
<feature type="domain" description="Erythromycin biosynthesis protein CIII-like C-terminal" evidence="1">
    <location>
        <begin position="277"/>
        <end position="415"/>
    </location>
</feature>
<name>A0A848KIN0_9NOCA</name>
<keyword evidence="3" id="KW-1185">Reference proteome</keyword>
<dbReference type="Gene3D" id="3.40.50.2000">
    <property type="entry name" value="Glycogen Phosphorylase B"/>
    <property type="match status" value="2"/>
</dbReference>
<dbReference type="CDD" id="cd03784">
    <property type="entry name" value="GT1_Gtf-like"/>
    <property type="match status" value="1"/>
</dbReference>
<dbReference type="InterPro" id="IPR002213">
    <property type="entry name" value="UDP_glucos_trans"/>
</dbReference>
<dbReference type="EMBL" id="VCQU01000013">
    <property type="protein sequence ID" value="NMN98933.1"/>
    <property type="molecule type" value="Genomic_DNA"/>
</dbReference>
<reference evidence="2 3" key="1">
    <citation type="submission" date="2019-05" db="EMBL/GenBank/DDBJ databases">
        <authorList>
            <person name="Lee S.D."/>
        </authorList>
    </citation>
    <scope>NUCLEOTIDE SEQUENCE [LARGE SCALE GENOMIC DNA]</scope>
    <source>
        <strain evidence="2 3">YC2-7</strain>
    </source>
</reference>
<organism evidence="2 3">
    <name type="scientific">Antrihabitans stalactiti</name>
    <dbReference type="NCBI Taxonomy" id="2584121"/>
    <lineage>
        <taxon>Bacteria</taxon>
        <taxon>Bacillati</taxon>
        <taxon>Actinomycetota</taxon>
        <taxon>Actinomycetes</taxon>
        <taxon>Mycobacteriales</taxon>
        <taxon>Nocardiaceae</taxon>
        <taxon>Antrihabitans</taxon>
    </lineage>
</organism>
<dbReference type="GO" id="GO:0016020">
    <property type="term" value="C:membrane"/>
    <property type="evidence" value="ECO:0007669"/>
    <property type="project" value="GOC"/>
</dbReference>
<dbReference type="AlphaFoldDB" id="A0A848KIN0"/>
<sequence>MARFLICAHPITGHVNPSVEIARALVERGHEVKVYTGLKFKAKIERVGAQFAPMTLAYDYDDADYDAAFPGRSSHKGLAQIKFDFKHIFIEQGPAQAEDLREILRRWPAVVVSDPGFVGAKLLHDLGELPQWAVVNIGVLGLPSTDVPPFGIGMLPNYSALGKLRNRVISFVANKIVFRDVNAFLRSTRATMGLPREQFSPMFSDQLYLQPSIPAIEYARSDLPQSVHFVGAVLPQFTGEFDEPSWWSEVVDRRKPVVVVTQGTVATDGDELIAPTLRALADQDVLVVATTGGKELPRQVPANARVEKFVPFDELMQHADVLITNGGYGGVMFALSHGVPVICAGTTEDKPEVGNRMAYSGVGLNLKTNRPTDEQILDSVHKVLGDNAYRTNAQRIAGELAKHDGPAEAATLLERLALTEQPVVRGDDELRWASVTH</sequence>
<dbReference type="Proteomes" id="UP000535543">
    <property type="component" value="Unassembled WGS sequence"/>
</dbReference>
<dbReference type="GO" id="GO:0016758">
    <property type="term" value="F:hexosyltransferase activity"/>
    <property type="evidence" value="ECO:0007669"/>
    <property type="project" value="UniProtKB-ARBA"/>
</dbReference>